<comment type="cofactor">
    <cofactor evidence="1">
        <name>pantetheine 4'-phosphate</name>
        <dbReference type="ChEBI" id="CHEBI:47942"/>
    </cofactor>
</comment>
<dbReference type="AlphaFoldDB" id="A0A8J3QL01"/>
<dbReference type="PANTHER" id="PTHR45527:SF1">
    <property type="entry name" value="FATTY ACID SYNTHASE"/>
    <property type="match status" value="1"/>
</dbReference>
<dbReference type="SUPFAM" id="SSF47336">
    <property type="entry name" value="ACP-like"/>
    <property type="match status" value="1"/>
</dbReference>
<dbReference type="Gene3D" id="3.30.300.30">
    <property type="match status" value="1"/>
</dbReference>
<dbReference type="Pfam" id="PF13193">
    <property type="entry name" value="AMP-binding_C"/>
    <property type="match status" value="1"/>
</dbReference>
<evidence type="ECO:0000259" key="4">
    <source>
        <dbReference type="PROSITE" id="PS50075"/>
    </source>
</evidence>
<dbReference type="InterPro" id="IPR042099">
    <property type="entry name" value="ANL_N_sf"/>
</dbReference>
<dbReference type="GO" id="GO:0008610">
    <property type="term" value="P:lipid biosynthetic process"/>
    <property type="evidence" value="ECO:0007669"/>
    <property type="project" value="UniProtKB-ARBA"/>
</dbReference>
<dbReference type="InterPro" id="IPR010071">
    <property type="entry name" value="AA_adenyl_dom"/>
</dbReference>
<accession>A0A8J3QL01</accession>
<proteinExistence type="predicted"/>
<dbReference type="GO" id="GO:0031177">
    <property type="term" value="F:phosphopantetheine binding"/>
    <property type="evidence" value="ECO:0007669"/>
    <property type="project" value="InterPro"/>
</dbReference>
<dbReference type="CDD" id="cd05930">
    <property type="entry name" value="A_NRPS"/>
    <property type="match status" value="1"/>
</dbReference>
<dbReference type="Pfam" id="PF00550">
    <property type="entry name" value="PP-binding"/>
    <property type="match status" value="1"/>
</dbReference>
<dbReference type="GO" id="GO:0005737">
    <property type="term" value="C:cytoplasm"/>
    <property type="evidence" value="ECO:0007669"/>
    <property type="project" value="TreeGrafter"/>
</dbReference>
<dbReference type="PROSITE" id="PS50075">
    <property type="entry name" value="CARRIER"/>
    <property type="match status" value="1"/>
</dbReference>
<protein>
    <recommendedName>
        <fullName evidence="4">Carrier domain-containing protein</fullName>
    </recommendedName>
</protein>
<organism evidence="5 6">
    <name type="scientific">Rhizocola hellebori</name>
    <dbReference type="NCBI Taxonomy" id="1392758"/>
    <lineage>
        <taxon>Bacteria</taxon>
        <taxon>Bacillati</taxon>
        <taxon>Actinomycetota</taxon>
        <taxon>Actinomycetes</taxon>
        <taxon>Micromonosporales</taxon>
        <taxon>Micromonosporaceae</taxon>
        <taxon>Rhizocola</taxon>
    </lineage>
</organism>
<dbReference type="InterPro" id="IPR023213">
    <property type="entry name" value="CAT-like_dom_sf"/>
</dbReference>
<dbReference type="Gene3D" id="3.30.559.30">
    <property type="entry name" value="Nonribosomal peptide synthetase, condensation domain"/>
    <property type="match status" value="1"/>
</dbReference>
<dbReference type="RefSeq" id="WP_203914750.1">
    <property type="nucleotide sequence ID" value="NZ_BONY01000116.1"/>
</dbReference>
<comment type="caution">
    <text evidence="5">The sequence shown here is derived from an EMBL/GenBank/DDBJ whole genome shotgun (WGS) entry which is preliminary data.</text>
</comment>
<dbReference type="Gene3D" id="1.10.1200.10">
    <property type="entry name" value="ACP-like"/>
    <property type="match status" value="1"/>
</dbReference>
<dbReference type="InterPro" id="IPR001242">
    <property type="entry name" value="Condensation_dom"/>
</dbReference>
<keyword evidence="6" id="KW-1185">Reference proteome</keyword>
<dbReference type="Proteomes" id="UP000612899">
    <property type="component" value="Unassembled WGS sequence"/>
</dbReference>
<dbReference type="InterPro" id="IPR025110">
    <property type="entry name" value="AMP-bd_C"/>
</dbReference>
<dbReference type="InterPro" id="IPR036736">
    <property type="entry name" value="ACP-like_sf"/>
</dbReference>
<dbReference type="EMBL" id="BONY01000116">
    <property type="protein sequence ID" value="GIH11031.1"/>
    <property type="molecule type" value="Genomic_DNA"/>
</dbReference>
<evidence type="ECO:0000313" key="6">
    <source>
        <dbReference type="Proteomes" id="UP000612899"/>
    </source>
</evidence>
<dbReference type="InterPro" id="IPR009081">
    <property type="entry name" value="PP-bd_ACP"/>
</dbReference>
<name>A0A8J3QL01_9ACTN</name>
<dbReference type="SUPFAM" id="SSF52777">
    <property type="entry name" value="CoA-dependent acyltransferases"/>
    <property type="match status" value="2"/>
</dbReference>
<evidence type="ECO:0000256" key="3">
    <source>
        <dbReference type="ARBA" id="ARBA00022553"/>
    </source>
</evidence>
<dbReference type="Pfam" id="PF00501">
    <property type="entry name" value="AMP-binding"/>
    <property type="match status" value="2"/>
</dbReference>
<dbReference type="Gene3D" id="3.40.50.12780">
    <property type="entry name" value="N-terminal domain of ligase-like"/>
    <property type="match status" value="1"/>
</dbReference>
<evidence type="ECO:0000313" key="5">
    <source>
        <dbReference type="EMBL" id="GIH11031.1"/>
    </source>
</evidence>
<evidence type="ECO:0000256" key="2">
    <source>
        <dbReference type="ARBA" id="ARBA00022450"/>
    </source>
</evidence>
<dbReference type="SUPFAM" id="SSF56801">
    <property type="entry name" value="Acetyl-CoA synthetase-like"/>
    <property type="match status" value="1"/>
</dbReference>
<keyword evidence="3" id="KW-0597">Phosphoprotein</keyword>
<reference evidence="5" key="1">
    <citation type="submission" date="2021-01" db="EMBL/GenBank/DDBJ databases">
        <title>Whole genome shotgun sequence of Rhizocola hellebori NBRC 109834.</title>
        <authorList>
            <person name="Komaki H."/>
            <person name="Tamura T."/>
        </authorList>
    </citation>
    <scope>NUCLEOTIDE SEQUENCE</scope>
    <source>
        <strain evidence="5">NBRC 109834</strain>
    </source>
</reference>
<dbReference type="GO" id="GO:0043041">
    <property type="term" value="P:amino acid activation for nonribosomal peptide biosynthetic process"/>
    <property type="evidence" value="ECO:0007669"/>
    <property type="project" value="TreeGrafter"/>
</dbReference>
<dbReference type="PROSITE" id="PS00455">
    <property type="entry name" value="AMP_BINDING"/>
    <property type="match status" value="1"/>
</dbReference>
<feature type="domain" description="Carrier" evidence="4">
    <location>
        <begin position="829"/>
        <end position="904"/>
    </location>
</feature>
<dbReference type="InterPro" id="IPR020845">
    <property type="entry name" value="AMP-binding_CS"/>
</dbReference>
<dbReference type="SMART" id="SM00823">
    <property type="entry name" value="PKS_PP"/>
    <property type="match status" value="1"/>
</dbReference>
<dbReference type="Pfam" id="PF00668">
    <property type="entry name" value="Condensation"/>
    <property type="match status" value="1"/>
</dbReference>
<sequence>MTTAAHGIWFTEKAGVAGSAFHMALGIWFDGDLDEAALAKACAAVIARHEALSTVFTAEGFAPAAEKVALTHAAFSPDRVSQELARPFDLGRGPLARFTLLRENPRRCLLLFTAHHLVFDGMSKDILINDLALAYNGNDLGPLAPLTAHTPAATQWSPPQGDVILPGLIRQPAAAEPGLANTFTVGLTPLEGVTRFEHVLAAIHLVLARYGNAGLPVAVGLSTRDSQHTGHIGLFVNELPVTVAPAVGSFREYALGLRSRLRELYQRRDVPLSLPGVRPTPSLTPISVGYRRRGPAPAFAGVDTEVQWALFAGSARNAMHVQIVDDGSELLVSLQHSPTAIDSASVTRIAAHLRHALAAAPERDVARLVIEPVPSEWNATERPYPAQVTVLSLVEEQARQRPDAIAIADTAGTVTYGQLQSLVTQRSQAMAAGSIVPLKMGRGLDAVVSMLAATHAGAAYLPVDPAYPVARQELILQDALSHPVDGEVAYVMYTSGSTGKPKGVAVPHRALANLLLGMAELLGSGPDDRWLNLTSLSFDISGLEIFLPLVTGGRLIIASEVSGQDGRAVNALIREHGVTHVQATPSGWRVLLESDLPPGLVALAGGEALPLDLARQLRARVARLFNVYGPTETTIWSSADEIPSDPEQITIGRPIANTQLHIVDEQGQSVPIGVPGELCIGGHGLANGYLGQPELTAERFISLDGQRVYRTGDLCVRLSDGRVAYLGRSDSQVKVRGHRVELGEIEQRLREHPQVTDAAVALRGEQLVGYVIPAAPADLKSHLAQTLPAAMIPSLFLDLDRLPLTPNGKLDRAALPAPAPRQAAPVKAAPTDEIAAFLKEIWQELLSIDEVGLDEDLFDLGGHSLTITRINGRIFQRYGIEVPLEIFFDTPTIAEIADYVREAR</sequence>
<gene>
    <name evidence="5" type="ORF">Rhe02_90980</name>
</gene>
<dbReference type="InterPro" id="IPR020806">
    <property type="entry name" value="PKS_PP-bd"/>
</dbReference>
<evidence type="ECO:0000256" key="1">
    <source>
        <dbReference type="ARBA" id="ARBA00001957"/>
    </source>
</evidence>
<dbReference type="GO" id="GO:0003824">
    <property type="term" value="F:catalytic activity"/>
    <property type="evidence" value="ECO:0007669"/>
    <property type="project" value="InterPro"/>
</dbReference>
<keyword evidence="2" id="KW-0596">Phosphopantetheine</keyword>
<dbReference type="InterPro" id="IPR045851">
    <property type="entry name" value="AMP-bd_C_sf"/>
</dbReference>
<dbReference type="GO" id="GO:0044550">
    <property type="term" value="P:secondary metabolite biosynthetic process"/>
    <property type="evidence" value="ECO:0007669"/>
    <property type="project" value="TreeGrafter"/>
</dbReference>
<dbReference type="NCBIfam" id="TIGR01733">
    <property type="entry name" value="AA-adenyl-dom"/>
    <property type="match status" value="1"/>
</dbReference>
<dbReference type="InterPro" id="IPR000873">
    <property type="entry name" value="AMP-dep_synth/lig_dom"/>
</dbReference>
<dbReference type="Gene3D" id="3.30.559.10">
    <property type="entry name" value="Chloramphenicol acetyltransferase-like domain"/>
    <property type="match status" value="1"/>
</dbReference>
<dbReference type="PANTHER" id="PTHR45527">
    <property type="entry name" value="NONRIBOSOMAL PEPTIDE SYNTHETASE"/>
    <property type="match status" value="1"/>
</dbReference>